<evidence type="ECO:0000256" key="2">
    <source>
        <dbReference type="ARBA" id="ARBA00022763"/>
    </source>
</evidence>
<dbReference type="GO" id="GO:0006281">
    <property type="term" value="P:DNA repair"/>
    <property type="evidence" value="ECO:0007669"/>
    <property type="project" value="UniProtKB-KW"/>
</dbReference>
<evidence type="ECO:0000256" key="9">
    <source>
        <dbReference type="RuleBase" id="RU363044"/>
    </source>
</evidence>
<keyword evidence="8" id="KW-0413">Isomerase</keyword>
<keyword evidence="7 9" id="KW-0234">DNA repair</keyword>
<evidence type="ECO:0000256" key="3">
    <source>
        <dbReference type="ARBA" id="ARBA00022801"/>
    </source>
</evidence>
<sequence>MSKFQQPGIFSLLNYFNWNRKGISNHSLKKFLHRSDEPHISKEELSFQELSKGKQHDIKLSKEQKVIRSLIIKTNKNVFYTGAAGTGKSVLLHSIIKGLKAKYKNSVSVTATTGIAAVNIGGQTLHSFAGLTPQTQHYEIKDIIKDLPKGAEDRWRCLKALVIDEVSMLNADLFEKLNCLAQYYHNNTLPFGGIQLVLAGDFFQLPPIEKDNDKVKYCFEADSWSKTLNHTIVLAKVHRQREEEFINMLNEFRYGYVSKKSNQIMSNLEKAPNYDNDGILVTELYAINKYVNNINTAKLAELPYQEMVYEAKDWEHEKRGRLQTLLKNCLAPKRLILKRDAQVMLLRNVTQDLVNGTKGVVIGWFSVNNWEFYDDIPDVLTEDESLLPVVKFINGQTKIVPPFEWKLETKFKEKVEKVASRLQIPLMLCWAISIHKSQGHTLERVKVNLDRTFENGQTYVALSRATSLNSLQVLNFSADKVFAESKVIDFYKSLTSSVNIA</sequence>
<keyword evidence="2 9" id="KW-0227">DNA damage</keyword>
<dbReference type="Gene3D" id="3.40.50.300">
    <property type="entry name" value="P-loop containing nucleotide triphosphate hydrolases"/>
    <property type="match status" value="2"/>
</dbReference>
<dbReference type="InterPro" id="IPR049163">
    <property type="entry name" value="Pif1-like_2B_dom"/>
</dbReference>
<dbReference type="PANTHER" id="PTHR47642:SF5">
    <property type="entry name" value="ATP-DEPENDENT DNA HELICASE"/>
    <property type="match status" value="1"/>
</dbReference>
<evidence type="ECO:0000256" key="6">
    <source>
        <dbReference type="ARBA" id="ARBA00023125"/>
    </source>
</evidence>
<dbReference type="AlphaFoldDB" id="A0A2Z6RU67"/>
<keyword evidence="4 9" id="KW-0347">Helicase</keyword>
<evidence type="ECO:0000256" key="8">
    <source>
        <dbReference type="ARBA" id="ARBA00023235"/>
    </source>
</evidence>
<dbReference type="GO" id="GO:0043139">
    <property type="term" value="F:5'-3' DNA helicase activity"/>
    <property type="evidence" value="ECO:0007669"/>
    <property type="project" value="UniProtKB-EC"/>
</dbReference>
<dbReference type="GO" id="GO:0005524">
    <property type="term" value="F:ATP binding"/>
    <property type="evidence" value="ECO:0007669"/>
    <property type="project" value="UniProtKB-KW"/>
</dbReference>
<dbReference type="SUPFAM" id="SSF52540">
    <property type="entry name" value="P-loop containing nucleoside triphosphate hydrolases"/>
    <property type="match status" value="2"/>
</dbReference>
<dbReference type="CDD" id="cd18037">
    <property type="entry name" value="DEXSc_Pif1_like"/>
    <property type="match status" value="1"/>
</dbReference>
<dbReference type="InterPro" id="IPR051055">
    <property type="entry name" value="PIF1_helicase"/>
</dbReference>
<dbReference type="EC" id="5.6.2.3" evidence="9"/>
<comment type="caution">
    <text evidence="12">The sequence shown here is derived from an EMBL/GenBank/DDBJ whole genome shotgun (WGS) entry which is preliminary data.</text>
</comment>
<dbReference type="Pfam" id="PF21530">
    <property type="entry name" value="Pif1_2B_dom"/>
    <property type="match status" value="1"/>
</dbReference>
<dbReference type="InterPro" id="IPR027417">
    <property type="entry name" value="P-loop_NTPase"/>
</dbReference>
<evidence type="ECO:0000256" key="4">
    <source>
        <dbReference type="ARBA" id="ARBA00022806"/>
    </source>
</evidence>
<name>A0A2Z6RU67_9GLOM</name>
<dbReference type="InterPro" id="IPR010285">
    <property type="entry name" value="DNA_helicase_pif1-like_DEAD"/>
</dbReference>
<keyword evidence="1 9" id="KW-0547">Nucleotide-binding</keyword>
<protein>
    <recommendedName>
        <fullName evidence="9">ATP-dependent DNA helicase</fullName>
        <ecNumber evidence="9">5.6.2.3</ecNumber>
    </recommendedName>
</protein>
<keyword evidence="5 9" id="KW-0067">ATP-binding</keyword>
<keyword evidence="3 9" id="KW-0378">Hydrolase</keyword>
<comment type="cofactor">
    <cofactor evidence="9">
        <name>Mg(2+)</name>
        <dbReference type="ChEBI" id="CHEBI:18420"/>
    </cofactor>
</comment>
<evidence type="ECO:0000259" key="10">
    <source>
        <dbReference type="Pfam" id="PF05970"/>
    </source>
</evidence>
<keyword evidence="13" id="KW-1185">Reference proteome</keyword>
<evidence type="ECO:0000256" key="1">
    <source>
        <dbReference type="ARBA" id="ARBA00022741"/>
    </source>
</evidence>
<dbReference type="EMBL" id="BEXD01004029">
    <property type="protein sequence ID" value="GBC05781.1"/>
    <property type="molecule type" value="Genomic_DNA"/>
</dbReference>
<comment type="similarity">
    <text evidence="9">Belongs to the helicase family.</text>
</comment>
<proteinExistence type="inferred from homology"/>
<comment type="catalytic activity">
    <reaction evidence="9">
        <text>ATP + H2O = ADP + phosphate + H(+)</text>
        <dbReference type="Rhea" id="RHEA:13065"/>
        <dbReference type="ChEBI" id="CHEBI:15377"/>
        <dbReference type="ChEBI" id="CHEBI:15378"/>
        <dbReference type="ChEBI" id="CHEBI:30616"/>
        <dbReference type="ChEBI" id="CHEBI:43474"/>
        <dbReference type="ChEBI" id="CHEBI:456216"/>
        <dbReference type="EC" id="5.6.2.3"/>
    </reaction>
</comment>
<dbReference type="Pfam" id="PF05970">
    <property type="entry name" value="PIF1"/>
    <property type="match status" value="1"/>
</dbReference>
<evidence type="ECO:0000313" key="12">
    <source>
        <dbReference type="EMBL" id="GBC05781.1"/>
    </source>
</evidence>
<organism evidence="12 13">
    <name type="scientific">Rhizophagus clarus</name>
    <dbReference type="NCBI Taxonomy" id="94130"/>
    <lineage>
        <taxon>Eukaryota</taxon>
        <taxon>Fungi</taxon>
        <taxon>Fungi incertae sedis</taxon>
        <taxon>Mucoromycota</taxon>
        <taxon>Glomeromycotina</taxon>
        <taxon>Glomeromycetes</taxon>
        <taxon>Glomerales</taxon>
        <taxon>Glomeraceae</taxon>
        <taxon>Rhizophagus</taxon>
    </lineage>
</organism>
<dbReference type="Proteomes" id="UP000247702">
    <property type="component" value="Unassembled WGS sequence"/>
</dbReference>
<dbReference type="PANTHER" id="PTHR47642">
    <property type="entry name" value="ATP-DEPENDENT DNA HELICASE"/>
    <property type="match status" value="1"/>
</dbReference>
<feature type="domain" description="DNA helicase Pif1-like DEAD-box helicase" evidence="10">
    <location>
        <begin position="60"/>
        <end position="261"/>
    </location>
</feature>
<gene>
    <name evidence="12" type="ORF">RclHR1_06420004</name>
</gene>
<keyword evidence="9" id="KW-0233">DNA recombination</keyword>
<accession>A0A2Z6RU67</accession>
<evidence type="ECO:0000259" key="11">
    <source>
        <dbReference type="Pfam" id="PF21530"/>
    </source>
</evidence>
<evidence type="ECO:0000256" key="5">
    <source>
        <dbReference type="ARBA" id="ARBA00022840"/>
    </source>
</evidence>
<dbReference type="CDD" id="cd18809">
    <property type="entry name" value="SF1_C_RecD"/>
    <property type="match status" value="1"/>
</dbReference>
<reference evidence="12 13" key="1">
    <citation type="submission" date="2017-11" db="EMBL/GenBank/DDBJ databases">
        <title>The genome of Rhizophagus clarus HR1 reveals common genetic basis of auxotrophy among arbuscular mycorrhizal fungi.</title>
        <authorList>
            <person name="Kobayashi Y."/>
        </authorList>
    </citation>
    <scope>NUCLEOTIDE SEQUENCE [LARGE SCALE GENOMIC DNA]</scope>
    <source>
        <strain evidence="12 13">HR1</strain>
    </source>
</reference>
<feature type="domain" description="DNA helicase Pif1-like 2B" evidence="11">
    <location>
        <begin position="323"/>
        <end position="363"/>
    </location>
</feature>
<evidence type="ECO:0000256" key="7">
    <source>
        <dbReference type="ARBA" id="ARBA00023204"/>
    </source>
</evidence>
<keyword evidence="6" id="KW-0238">DNA-binding</keyword>
<evidence type="ECO:0000313" key="13">
    <source>
        <dbReference type="Proteomes" id="UP000247702"/>
    </source>
</evidence>
<dbReference type="GO" id="GO:0006310">
    <property type="term" value="P:DNA recombination"/>
    <property type="evidence" value="ECO:0007669"/>
    <property type="project" value="UniProtKB-KW"/>
</dbReference>
<dbReference type="STRING" id="94130.A0A2Z6RU67"/>
<dbReference type="GO" id="GO:0016887">
    <property type="term" value="F:ATP hydrolysis activity"/>
    <property type="evidence" value="ECO:0007669"/>
    <property type="project" value="RHEA"/>
</dbReference>
<dbReference type="GO" id="GO:0000723">
    <property type="term" value="P:telomere maintenance"/>
    <property type="evidence" value="ECO:0007669"/>
    <property type="project" value="InterPro"/>
</dbReference>